<dbReference type="CDD" id="cd04301">
    <property type="entry name" value="NAT_SF"/>
    <property type="match status" value="1"/>
</dbReference>
<dbReference type="Gene3D" id="3.40.630.30">
    <property type="match status" value="1"/>
</dbReference>
<dbReference type="InterPro" id="IPR016181">
    <property type="entry name" value="Acyl_CoA_acyltransferase"/>
</dbReference>
<reference evidence="2 3" key="1">
    <citation type="submission" date="2020-12" db="EMBL/GenBank/DDBJ databases">
        <title>Whole genome sequences of gut porcine anaerobes.</title>
        <authorList>
            <person name="Kubasova T."/>
            <person name="Jahodarova E."/>
            <person name="Rychlik I."/>
        </authorList>
    </citation>
    <scope>NUCLEOTIDE SEQUENCE [LARGE SCALE GENOMIC DNA]</scope>
    <source>
        <strain evidence="2 3">An867</strain>
    </source>
</reference>
<name>A0ABS9CNR4_9FIRM</name>
<proteinExistence type="predicted"/>
<dbReference type="SUPFAM" id="SSF55729">
    <property type="entry name" value="Acyl-CoA N-acyltransferases (Nat)"/>
    <property type="match status" value="1"/>
</dbReference>
<dbReference type="PANTHER" id="PTHR43415:SF3">
    <property type="entry name" value="GNAT-FAMILY ACETYLTRANSFERASE"/>
    <property type="match status" value="1"/>
</dbReference>
<dbReference type="Proteomes" id="UP001299220">
    <property type="component" value="Unassembled WGS sequence"/>
</dbReference>
<evidence type="ECO:0000259" key="1">
    <source>
        <dbReference type="PROSITE" id="PS51186"/>
    </source>
</evidence>
<dbReference type="RefSeq" id="WP_235323825.1">
    <property type="nucleotide sequence ID" value="NZ_JAFBIT010000002.1"/>
</dbReference>
<organism evidence="2 3">
    <name type="scientific">Anaeromassilibacillus senegalensis</name>
    <dbReference type="NCBI Taxonomy" id="1673717"/>
    <lineage>
        <taxon>Bacteria</taxon>
        <taxon>Bacillati</taxon>
        <taxon>Bacillota</taxon>
        <taxon>Clostridia</taxon>
        <taxon>Eubacteriales</taxon>
        <taxon>Acutalibacteraceae</taxon>
        <taxon>Anaeromassilibacillus</taxon>
    </lineage>
</organism>
<protein>
    <submittedName>
        <fullName evidence="2">GNAT family N-acetyltransferase</fullName>
    </submittedName>
</protein>
<evidence type="ECO:0000313" key="2">
    <source>
        <dbReference type="EMBL" id="MCF2652798.1"/>
    </source>
</evidence>
<dbReference type="InterPro" id="IPR000182">
    <property type="entry name" value="GNAT_dom"/>
</dbReference>
<sequence>MFFAEKEFKLKDGRTCVLRSARPKEDAAALIEYLKVTAGETRFILREPEEITLTIEREEGFLQSNLDNPRSLMLLAFVDGEHAGNCSLISFDKMRLAHRCDVAIALYQKYCGLGIGRKMLETVLEVAKSLGFEQAELEVVADNTRAYHLYESLGFVPYGRRPHGMKYKDGTYADEIAMVKML</sequence>
<feature type="domain" description="N-acetyltransferase" evidence="1">
    <location>
        <begin position="16"/>
        <end position="182"/>
    </location>
</feature>
<dbReference type="PANTHER" id="PTHR43415">
    <property type="entry name" value="SPERMIDINE N(1)-ACETYLTRANSFERASE"/>
    <property type="match status" value="1"/>
</dbReference>
<accession>A0ABS9CNR4</accession>
<dbReference type="EMBL" id="JAFBIT010000002">
    <property type="protein sequence ID" value="MCF2652798.1"/>
    <property type="molecule type" value="Genomic_DNA"/>
</dbReference>
<comment type="caution">
    <text evidence="2">The sequence shown here is derived from an EMBL/GenBank/DDBJ whole genome shotgun (WGS) entry which is preliminary data.</text>
</comment>
<gene>
    <name evidence="2" type="ORF">JQM67_09290</name>
</gene>
<keyword evidence="3" id="KW-1185">Reference proteome</keyword>
<dbReference type="PROSITE" id="PS51186">
    <property type="entry name" value="GNAT"/>
    <property type="match status" value="1"/>
</dbReference>
<dbReference type="Pfam" id="PF00583">
    <property type="entry name" value="Acetyltransf_1"/>
    <property type="match status" value="1"/>
</dbReference>
<evidence type="ECO:0000313" key="3">
    <source>
        <dbReference type="Proteomes" id="UP001299220"/>
    </source>
</evidence>